<organism evidence="1 2">
    <name type="scientific">Homarus americanus</name>
    <name type="common">American lobster</name>
    <dbReference type="NCBI Taxonomy" id="6706"/>
    <lineage>
        <taxon>Eukaryota</taxon>
        <taxon>Metazoa</taxon>
        <taxon>Ecdysozoa</taxon>
        <taxon>Arthropoda</taxon>
        <taxon>Crustacea</taxon>
        <taxon>Multicrustacea</taxon>
        <taxon>Malacostraca</taxon>
        <taxon>Eumalacostraca</taxon>
        <taxon>Eucarida</taxon>
        <taxon>Decapoda</taxon>
        <taxon>Pleocyemata</taxon>
        <taxon>Astacidea</taxon>
        <taxon>Nephropoidea</taxon>
        <taxon>Nephropidae</taxon>
        <taxon>Homarus</taxon>
    </lineage>
</organism>
<keyword evidence="2" id="KW-1185">Reference proteome</keyword>
<name>A0A8J5JLS6_HOMAM</name>
<dbReference type="AlphaFoldDB" id="A0A8J5JLS6"/>
<proteinExistence type="predicted"/>
<accession>A0A8J5JLS6</accession>
<gene>
    <name evidence="1" type="ORF">Hamer_G021627</name>
</gene>
<evidence type="ECO:0000313" key="1">
    <source>
        <dbReference type="EMBL" id="KAG7158351.1"/>
    </source>
</evidence>
<dbReference type="EMBL" id="JAHLQT010035455">
    <property type="protein sequence ID" value="KAG7158351.1"/>
    <property type="molecule type" value="Genomic_DNA"/>
</dbReference>
<dbReference type="Proteomes" id="UP000747542">
    <property type="component" value="Unassembled WGS sequence"/>
</dbReference>
<protein>
    <submittedName>
        <fullName evidence="1">Uncharacterized protein</fullName>
    </submittedName>
</protein>
<comment type="caution">
    <text evidence="1">The sequence shown here is derived from an EMBL/GenBank/DDBJ whole genome shotgun (WGS) entry which is preliminary data.</text>
</comment>
<evidence type="ECO:0000313" key="2">
    <source>
        <dbReference type="Proteomes" id="UP000747542"/>
    </source>
</evidence>
<sequence length="124" mass="13160">MSDGRGCHQVLGRSRVLLPPPLPADCRSSGPARLRCRGTEVYDGLVGSRAERPGTPALRPRFGVPAVNALTQASLGKRTVDQAVFPMTVKSSGRTQAHLPLPDLANVTLHMTGGRSVQPRAVTQ</sequence>
<reference evidence="1" key="1">
    <citation type="journal article" date="2021" name="Sci. Adv.">
        <title>The American lobster genome reveals insights on longevity, neural, and immune adaptations.</title>
        <authorList>
            <person name="Polinski J.M."/>
            <person name="Zimin A.V."/>
            <person name="Clark K.F."/>
            <person name="Kohn A.B."/>
            <person name="Sadowski N."/>
            <person name="Timp W."/>
            <person name="Ptitsyn A."/>
            <person name="Khanna P."/>
            <person name="Romanova D.Y."/>
            <person name="Williams P."/>
            <person name="Greenwood S.J."/>
            <person name="Moroz L.L."/>
            <person name="Walt D.R."/>
            <person name="Bodnar A.G."/>
        </authorList>
    </citation>
    <scope>NUCLEOTIDE SEQUENCE</scope>
    <source>
        <strain evidence="1">GMGI-L3</strain>
    </source>
</reference>